<evidence type="ECO:0000313" key="4">
    <source>
        <dbReference type="EMBL" id="CUO99067.1"/>
    </source>
</evidence>
<keyword evidence="2" id="KW-1133">Transmembrane helix</keyword>
<evidence type="ECO:0008006" key="6">
    <source>
        <dbReference type="Google" id="ProtNLM"/>
    </source>
</evidence>
<feature type="compositionally biased region" description="Low complexity" evidence="1">
    <location>
        <begin position="64"/>
        <end position="78"/>
    </location>
</feature>
<name>A0A174JML6_ANAHA</name>
<evidence type="ECO:0000256" key="1">
    <source>
        <dbReference type="SAM" id="MobiDB-lite"/>
    </source>
</evidence>
<feature type="transmembrane region" description="Helical" evidence="2">
    <location>
        <begin position="345"/>
        <end position="369"/>
    </location>
</feature>
<feature type="region of interest" description="Disordered" evidence="1">
    <location>
        <begin position="38"/>
        <end position="117"/>
    </location>
</feature>
<feature type="transmembrane region" description="Helical" evidence="2">
    <location>
        <begin position="267"/>
        <end position="286"/>
    </location>
</feature>
<dbReference type="AlphaFoldDB" id="A0A174JML6"/>
<dbReference type="EMBL" id="CZAU01000002">
    <property type="protein sequence ID" value="CUO99067.1"/>
    <property type="molecule type" value="Genomic_DNA"/>
</dbReference>
<protein>
    <recommendedName>
        <fullName evidence="6">TrbL/VirB6 plasmid conjugal transfer protein</fullName>
    </recommendedName>
</protein>
<keyword evidence="2" id="KW-0812">Transmembrane</keyword>
<feature type="compositionally biased region" description="Low complexity" evidence="1">
    <location>
        <begin position="85"/>
        <end position="96"/>
    </location>
</feature>
<organism evidence="4 5">
    <name type="scientific">Anaerostipes hadrus</name>
    <dbReference type="NCBI Taxonomy" id="649756"/>
    <lineage>
        <taxon>Bacteria</taxon>
        <taxon>Bacillati</taxon>
        <taxon>Bacillota</taxon>
        <taxon>Clostridia</taxon>
        <taxon>Lachnospirales</taxon>
        <taxon>Lachnospiraceae</taxon>
        <taxon>Anaerostipes</taxon>
    </lineage>
</organism>
<dbReference type="InterPro" id="IPR045798">
    <property type="entry name" value="TrbL_Firmicutes"/>
</dbReference>
<evidence type="ECO:0000313" key="5">
    <source>
        <dbReference type="Proteomes" id="UP000095564"/>
    </source>
</evidence>
<evidence type="ECO:0000256" key="2">
    <source>
        <dbReference type="SAM" id="Phobius"/>
    </source>
</evidence>
<accession>A0A174JML6</accession>
<feature type="signal peptide" evidence="3">
    <location>
        <begin position="1"/>
        <end position="23"/>
    </location>
</feature>
<dbReference type="Pfam" id="PF19478">
    <property type="entry name" value="TrbL_2"/>
    <property type="match status" value="1"/>
</dbReference>
<keyword evidence="3" id="KW-0732">Signal</keyword>
<dbReference type="RefSeq" id="WP_055159243.1">
    <property type="nucleotide sequence ID" value="NZ_CZAU01000002.1"/>
</dbReference>
<evidence type="ECO:0000256" key="3">
    <source>
        <dbReference type="SAM" id="SignalP"/>
    </source>
</evidence>
<reference evidence="4 5" key="1">
    <citation type="submission" date="2015-09" db="EMBL/GenBank/DDBJ databases">
        <authorList>
            <consortium name="Pathogen Informatics"/>
        </authorList>
    </citation>
    <scope>NUCLEOTIDE SEQUENCE [LARGE SCALE GENOMIC DNA]</scope>
    <source>
        <strain evidence="4 5">2789STDY5834908</strain>
    </source>
</reference>
<proteinExistence type="predicted"/>
<gene>
    <name evidence="4" type="ORF">ERS852520_00361</name>
</gene>
<feature type="compositionally biased region" description="Polar residues" evidence="1">
    <location>
        <begin position="38"/>
        <end position="50"/>
    </location>
</feature>
<sequence>MKDRKIKKILFLFSFFFLFSLIAQPFSNVQAATKKNSFSTEASENKTNLKGTGATPDSPGSNLTTTAAKQPTTAAPGSNTGGNSTGTNSSSSSTTAAKKDDKKDNKTKVSDDGKTYPSEIDKPLEKVCYDMVRDTLNVTLGKEMKQVIAGKTTGDMMKSMKTVYTGIVSPVGEALIVLFFLIELIDKTTKDNFSLEHFFKLMLKVVIAKLLIENGWDILTGCINIGSNLATAITSDPKGLSSTVLNDYAKEIQDENTIGNLGMIIQWFLPWVFAWISKLICIVICWGRVIELGVRAVTAPISMADIFQDGTHSGGFRYLRKFLAVCLQAAVIMVIIQVAGIIQNLIIGGGTVTMFKAVVVGLSTCMMVVRSQQFASDLVGA</sequence>
<feature type="chain" id="PRO_5038545020" description="TrbL/VirB6 plasmid conjugal transfer protein" evidence="3">
    <location>
        <begin position="24"/>
        <end position="381"/>
    </location>
</feature>
<feature type="compositionally biased region" description="Basic and acidic residues" evidence="1">
    <location>
        <begin position="97"/>
        <end position="117"/>
    </location>
</feature>
<keyword evidence="2" id="KW-0472">Membrane</keyword>
<dbReference type="Proteomes" id="UP000095564">
    <property type="component" value="Unassembled WGS sequence"/>
</dbReference>
<feature type="transmembrane region" description="Helical" evidence="2">
    <location>
        <begin position="322"/>
        <end position="339"/>
    </location>
</feature>